<proteinExistence type="predicted"/>
<dbReference type="Proteomes" id="UP000288805">
    <property type="component" value="Unassembled WGS sequence"/>
</dbReference>
<dbReference type="AlphaFoldDB" id="A0A438F318"/>
<accession>A0A438F318</accession>
<dbReference type="EMBL" id="QGNW01001128">
    <property type="protein sequence ID" value="RVW54399.1"/>
    <property type="molecule type" value="Genomic_DNA"/>
</dbReference>
<gene>
    <name evidence="1" type="ORF">CK203_068342</name>
</gene>
<evidence type="ECO:0000313" key="2">
    <source>
        <dbReference type="Proteomes" id="UP000288805"/>
    </source>
</evidence>
<reference evidence="1 2" key="1">
    <citation type="journal article" date="2018" name="PLoS Genet.">
        <title>Population sequencing reveals clonal diversity and ancestral inbreeding in the grapevine cultivar Chardonnay.</title>
        <authorList>
            <person name="Roach M.J."/>
            <person name="Johnson D.L."/>
            <person name="Bohlmann J."/>
            <person name="van Vuuren H.J."/>
            <person name="Jones S.J."/>
            <person name="Pretorius I.S."/>
            <person name="Schmidt S.A."/>
            <person name="Borneman A.R."/>
        </authorList>
    </citation>
    <scope>NUCLEOTIDE SEQUENCE [LARGE SCALE GENOMIC DNA]</scope>
    <source>
        <strain evidence="2">cv. Chardonnay</strain>
        <tissue evidence="1">Leaf</tissue>
    </source>
</reference>
<name>A0A438F318_VITVI</name>
<sequence length="67" mass="7245">MLLWIAGEEIREIRGCVIPAKAFAKSEVQGEDGGMSREEPGESAVTGALSHLLMTLFLLLWGFPNGN</sequence>
<evidence type="ECO:0000313" key="1">
    <source>
        <dbReference type="EMBL" id="RVW54399.1"/>
    </source>
</evidence>
<protein>
    <submittedName>
        <fullName evidence="1">Uncharacterized protein</fullName>
    </submittedName>
</protein>
<comment type="caution">
    <text evidence="1">The sequence shown here is derived from an EMBL/GenBank/DDBJ whole genome shotgun (WGS) entry which is preliminary data.</text>
</comment>
<organism evidence="1 2">
    <name type="scientific">Vitis vinifera</name>
    <name type="common">Grape</name>
    <dbReference type="NCBI Taxonomy" id="29760"/>
    <lineage>
        <taxon>Eukaryota</taxon>
        <taxon>Viridiplantae</taxon>
        <taxon>Streptophyta</taxon>
        <taxon>Embryophyta</taxon>
        <taxon>Tracheophyta</taxon>
        <taxon>Spermatophyta</taxon>
        <taxon>Magnoliopsida</taxon>
        <taxon>eudicotyledons</taxon>
        <taxon>Gunneridae</taxon>
        <taxon>Pentapetalae</taxon>
        <taxon>rosids</taxon>
        <taxon>Vitales</taxon>
        <taxon>Vitaceae</taxon>
        <taxon>Viteae</taxon>
        <taxon>Vitis</taxon>
    </lineage>
</organism>